<dbReference type="InterPro" id="IPR023614">
    <property type="entry name" value="Porin_dom_sf"/>
</dbReference>
<dbReference type="RefSeq" id="WP_052081569.1">
    <property type="nucleotide sequence ID" value="NZ_JBBMQS010000009.1"/>
</dbReference>
<comment type="caution">
    <text evidence="1">The sequence shown here is derived from an EMBL/GenBank/DDBJ whole genome shotgun (WGS) entry which is preliminary data.</text>
</comment>
<protein>
    <submittedName>
        <fullName evidence="1">Porin</fullName>
    </submittedName>
</protein>
<dbReference type="Gene3D" id="2.40.160.10">
    <property type="entry name" value="Porin"/>
    <property type="match status" value="1"/>
</dbReference>
<dbReference type="Proteomes" id="UP001461163">
    <property type="component" value="Unassembled WGS sequence"/>
</dbReference>
<sequence length="422" mass="47154">MSNCILLARSAFIYLLLSIVSMDVALADTDMIKLNGFATLGAIYNDSDDLGFHTNLKTPARSGFSFAPDSLIGGQANIHFAPQWDAVVQAVYRDKQDSSLLNYIDVAFLRYTLDSRWEIRAGRMNTDIYFLSEYRSVGYAYLWARPPAEFYSKVTSVSQFEGADIMYKHSVGHGFLQLKAGFGESDARIATTGRAYDIDFTDVLSTSISYQQDNWQLRASFLDTEISDFSASLKSIDDAIALFPPSIWPGGLELRDRFDFVGKKQQFYGLGYQYDNDLWLIQSEVGFINSEWDLERDAVSGYISVGYQLEDLTYFATLSAVEPTKNNLSDSVGEISAGAPVAVVAAIQSFSPLIRDALEQNVIKQHTLSFGAKWMLSPSLVAKFQLDYSAIAENGHALWRVYNEPNARETVTVTSLNLNWVF</sequence>
<organism evidence="1 2">
    <name type="scientific">Paraglaciecola mesophila</name>
    <dbReference type="NCBI Taxonomy" id="197222"/>
    <lineage>
        <taxon>Bacteria</taxon>
        <taxon>Pseudomonadati</taxon>
        <taxon>Pseudomonadota</taxon>
        <taxon>Gammaproteobacteria</taxon>
        <taxon>Alteromonadales</taxon>
        <taxon>Alteromonadaceae</taxon>
        <taxon>Paraglaciecola</taxon>
    </lineage>
</organism>
<reference evidence="1 2" key="1">
    <citation type="submission" date="2024-03" db="EMBL/GenBank/DDBJ databases">
        <title>Community enrichment and isolation of bacterial strains for fucoidan degradation.</title>
        <authorList>
            <person name="Sichert A."/>
        </authorList>
    </citation>
    <scope>NUCLEOTIDE SEQUENCE [LARGE SCALE GENOMIC DNA]</scope>
    <source>
        <strain evidence="1 2">AS12</strain>
    </source>
</reference>
<name>A0ABU9SY53_9ALTE</name>
<dbReference type="InterPro" id="IPR010870">
    <property type="entry name" value="Porin_O/P"/>
</dbReference>
<evidence type="ECO:0000313" key="2">
    <source>
        <dbReference type="Proteomes" id="UP001461163"/>
    </source>
</evidence>
<accession>A0ABU9SY53</accession>
<keyword evidence="2" id="KW-1185">Reference proteome</keyword>
<proteinExistence type="predicted"/>
<dbReference type="SUPFAM" id="SSF56935">
    <property type="entry name" value="Porins"/>
    <property type="match status" value="1"/>
</dbReference>
<dbReference type="EMBL" id="JBBMQS010000009">
    <property type="protein sequence ID" value="MEM5498808.1"/>
    <property type="molecule type" value="Genomic_DNA"/>
</dbReference>
<evidence type="ECO:0000313" key="1">
    <source>
        <dbReference type="EMBL" id="MEM5498808.1"/>
    </source>
</evidence>
<gene>
    <name evidence="1" type="ORF">WNY77_15470</name>
</gene>
<dbReference type="Pfam" id="PF07396">
    <property type="entry name" value="Porin_O_P"/>
    <property type="match status" value="1"/>
</dbReference>